<dbReference type="AlphaFoldDB" id="A0A0N1PEZ6"/>
<dbReference type="GO" id="GO:0005634">
    <property type="term" value="C:nucleus"/>
    <property type="evidence" value="ECO:0007669"/>
    <property type="project" value="TreeGrafter"/>
</dbReference>
<dbReference type="PANTHER" id="PTHR12197:SF251">
    <property type="entry name" value="EG:BACR7C10.4 PROTEIN"/>
    <property type="match status" value="1"/>
</dbReference>
<dbReference type="SUPFAM" id="SSF82199">
    <property type="entry name" value="SET domain"/>
    <property type="match status" value="1"/>
</dbReference>
<dbReference type="InterPro" id="IPR001214">
    <property type="entry name" value="SET_dom"/>
</dbReference>
<dbReference type="OMA" id="PNLCRVM"/>
<feature type="region of interest" description="Disordered" evidence="1">
    <location>
        <begin position="193"/>
        <end position="221"/>
    </location>
</feature>
<dbReference type="CDD" id="cd20071">
    <property type="entry name" value="SET_SMYD"/>
    <property type="match status" value="1"/>
</dbReference>
<dbReference type="Proteomes" id="UP000038009">
    <property type="component" value="Unassembled WGS sequence"/>
</dbReference>
<accession>A0A0N1PEZ6</accession>
<protein>
    <recommendedName>
        <fullName evidence="2">SET domain-containing protein</fullName>
    </recommendedName>
</protein>
<dbReference type="PANTHER" id="PTHR12197">
    <property type="entry name" value="HISTONE-LYSINE N-METHYLTRANSFERASE SMYD"/>
    <property type="match status" value="1"/>
</dbReference>
<feature type="compositionally biased region" description="Low complexity" evidence="1">
    <location>
        <begin position="445"/>
        <end position="479"/>
    </location>
</feature>
<gene>
    <name evidence="3" type="ORF">ABL78_3008</name>
</gene>
<feature type="region of interest" description="Disordered" evidence="1">
    <location>
        <begin position="433"/>
        <end position="484"/>
    </location>
</feature>
<dbReference type="VEuPathDB" id="TriTrypDB:Lsey_0070_0050"/>
<dbReference type="Gene3D" id="2.170.270.10">
    <property type="entry name" value="SET domain"/>
    <property type="match status" value="1"/>
</dbReference>
<keyword evidence="4" id="KW-1185">Reference proteome</keyword>
<evidence type="ECO:0000256" key="1">
    <source>
        <dbReference type="SAM" id="MobiDB-lite"/>
    </source>
</evidence>
<proteinExistence type="predicted"/>
<evidence type="ECO:0000259" key="2">
    <source>
        <dbReference type="PROSITE" id="PS50280"/>
    </source>
</evidence>
<dbReference type="EMBL" id="LJSK01000070">
    <property type="protein sequence ID" value="KPI87898.1"/>
    <property type="molecule type" value="Genomic_DNA"/>
</dbReference>
<dbReference type="InterPro" id="IPR050869">
    <property type="entry name" value="H3K4_H4K5_MeTrfase"/>
</dbReference>
<feature type="compositionally biased region" description="Acidic residues" evidence="1">
    <location>
        <begin position="202"/>
        <end position="221"/>
    </location>
</feature>
<evidence type="ECO:0000313" key="4">
    <source>
        <dbReference type="Proteomes" id="UP000038009"/>
    </source>
</evidence>
<name>A0A0N1PEZ6_LEPSE</name>
<evidence type="ECO:0000313" key="3">
    <source>
        <dbReference type="EMBL" id="KPI87898.1"/>
    </source>
</evidence>
<comment type="caution">
    <text evidence="3">The sequence shown here is derived from an EMBL/GenBank/DDBJ whole genome shotgun (WGS) entry which is preliminary data.</text>
</comment>
<reference evidence="3 4" key="1">
    <citation type="journal article" date="2015" name="PLoS Pathog.">
        <title>Leptomonas seymouri: Adaptations to the Dixenous Life Cycle Analyzed by Genome Sequencing, Transcriptome Profiling and Co-infection with Leishmania donovani.</title>
        <authorList>
            <person name="Kraeva N."/>
            <person name="Butenko A."/>
            <person name="Hlavacova J."/>
            <person name="Kostygov A."/>
            <person name="Myskova J."/>
            <person name="Grybchuk D."/>
            <person name="Lestinova T."/>
            <person name="Votypka J."/>
            <person name="Volf P."/>
            <person name="Opperdoes F."/>
            <person name="Flegontov P."/>
            <person name="Lukes J."/>
            <person name="Yurchenko V."/>
        </authorList>
    </citation>
    <scope>NUCLEOTIDE SEQUENCE [LARGE SCALE GENOMIC DNA]</scope>
    <source>
        <strain evidence="3 4">ATCC 30220</strain>
    </source>
</reference>
<dbReference type="InterPro" id="IPR046341">
    <property type="entry name" value="SET_dom_sf"/>
</dbReference>
<dbReference type="PROSITE" id="PS50280">
    <property type="entry name" value="SET"/>
    <property type="match status" value="1"/>
</dbReference>
<organism evidence="3 4">
    <name type="scientific">Leptomonas seymouri</name>
    <dbReference type="NCBI Taxonomy" id="5684"/>
    <lineage>
        <taxon>Eukaryota</taxon>
        <taxon>Discoba</taxon>
        <taxon>Euglenozoa</taxon>
        <taxon>Kinetoplastea</taxon>
        <taxon>Metakinetoplastina</taxon>
        <taxon>Trypanosomatida</taxon>
        <taxon>Trypanosomatidae</taxon>
        <taxon>Leishmaniinae</taxon>
        <taxon>Leptomonas</taxon>
    </lineage>
</organism>
<dbReference type="OrthoDB" id="5945798at2759"/>
<sequence length="847" mass="90242">MNRSEQLRAPPQDGRVRLTYASAEEGGRYAVAQRELSPGELVLAAAPYGLVMNPKFCPSALYLSARCASSSGAAIGSYAAEAPNNAKAGRASIRKNSSKHAAKSAATADAGAPFAALHKDALYGEGSQSRNSGDAVTATPSLRWYTTQNAFCAACFQEIPAGRWLCNRGSLAELAVDMSGEQEELDRQLRLAEAQGASKETEADDTEAAVDDGADGEGDDESGAHIAAEALRRLKKPTKSSKARKDGVVELKQKLLAKACAQREEIFYRRHVQRQSRAEHGCPAVRLEGWEACKEGDDDRESLTSLFTGAMSGCSGCGVLCYCSESCWRAHHTQHVESGECAVLRGIYPRLMSEYYSTGAGLSAVTAQGAVLLPGDEPLHWTRSSSEQKMLEFQSLLFTAVVLARVCRSGYQGHCKNGDSVVGVAGGPAAVATTAKEAAEPPPAVSSDPPAAVAQQPAGSGDAAAGGIAAAGASQSASPSPCPPNAVDSVVVPMEVLAIRETRSKAGLTGTVEVLDSDAELRVLATEGDAHAMRTESVLLVDALEMGSEDEASGALRGGDSATPISQQYVRLPRYADMAQMETNLSVISKTRRSSYQRYYRAFTKRVLPTLQLLNLSCYENNKGRATAATTDPTSRLCVSESYFLRLCAAAQCNSFGVYDTDDNCIAFGMYPEASYFNHSCVPNICRVMRHGGRVAAFYALRHISVDEPLTISYCDVEQQNSAERRRNLLETYRFFCMCVRCSGHAEGPATAVTRPAGPSTTSTSNNASSGALKTRTYPVFAVPPSLFEKPLLLCGKCAIRGYLRPIPATQHVDPASGAATWSMADVPVRVCTMCHCRVVRETVEAA</sequence>
<feature type="domain" description="SET" evidence="2">
    <location>
        <begin position="609"/>
        <end position="715"/>
    </location>
</feature>
<dbReference type="Pfam" id="PF00856">
    <property type="entry name" value="SET"/>
    <property type="match status" value="1"/>
</dbReference>